<dbReference type="AlphaFoldDB" id="A0AAV4M172"/>
<proteinExistence type="predicted"/>
<name>A0AAV4M172_BABCB</name>
<keyword evidence="3" id="KW-1185">Reference proteome</keyword>
<accession>A0AAV4M172</accession>
<evidence type="ECO:0000256" key="1">
    <source>
        <dbReference type="SAM" id="MobiDB-lite"/>
    </source>
</evidence>
<sequence>MSKQCGHIQEPNTLKKALDLLCIIQDRNISQQVYKNLKEVPETIEKVLNIDKVDCFTYILKYCAEMRNSIIESPDDYGTYEKFQKCEPCCVNIIINLVPKLYTTLSYLYFQINDGLSGHDDGQWKDFRFNDTVSTDVTNYLNKWLINMHPTLSAKGSQAKLLPGGFKTDELSENAGDILMSPLMELVDTDEGGGYIVKFMLIMFSAANFTYESTALALAVIWAFCDGVVSERIRTEVCKVPEYKFEFKRLCESLARYLTLFAPKSAEFKNAVLASPFRDSIKQFDFSNGEFCTYVVDWITKVLTGLVGFLTGMNKDCRTCDPSLLQYGEVAGPFPYGFYFGGLWKTNGSWNISRDSLPDAVEKLIGCDTGNKSLLELLNCLDPSSKSKIEQCQKKRLITEATASGYGPGSGATSSAETSRRITDSAAAQSAATEVSNERDGHAGEGEHAGDREPSGSPNSVGFRSQVRERSKSMVNQSESKGEKLNELPIDNRGQGTDLEEGSPSPPPQQSAGQPSTGGEFGAYGDTLGEDIGFVNSTQSTITIGGATGGVAVLGGGCAALYFLNVGGIKTLITGVP</sequence>
<reference evidence="2 3" key="1">
    <citation type="submission" date="2021-06" db="EMBL/GenBank/DDBJ databases">
        <title>Genome sequence of Babesia caballi.</title>
        <authorList>
            <person name="Yamagishi J."/>
            <person name="Kidaka T."/>
            <person name="Ochi A."/>
        </authorList>
    </citation>
    <scope>NUCLEOTIDE SEQUENCE [LARGE SCALE GENOMIC DNA]</scope>
    <source>
        <strain evidence="2">USDA-D6B2</strain>
    </source>
</reference>
<dbReference type="EMBL" id="BPLF01000006">
    <property type="protein sequence ID" value="GIX65965.1"/>
    <property type="molecule type" value="Genomic_DNA"/>
</dbReference>
<feature type="compositionally biased region" description="Basic and acidic residues" evidence="1">
    <location>
        <begin position="436"/>
        <end position="454"/>
    </location>
</feature>
<organism evidence="2 3">
    <name type="scientific">Babesia caballi</name>
    <dbReference type="NCBI Taxonomy" id="5871"/>
    <lineage>
        <taxon>Eukaryota</taxon>
        <taxon>Sar</taxon>
        <taxon>Alveolata</taxon>
        <taxon>Apicomplexa</taxon>
        <taxon>Aconoidasida</taxon>
        <taxon>Piroplasmida</taxon>
        <taxon>Babesiidae</taxon>
        <taxon>Babesia</taxon>
    </lineage>
</organism>
<feature type="compositionally biased region" description="Polar residues" evidence="1">
    <location>
        <begin position="426"/>
        <end position="435"/>
    </location>
</feature>
<evidence type="ECO:0000313" key="2">
    <source>
        <dbReference type="EMBL" id="GIX65965.1"/>
    </source>
</evidence>
<protein>
    <submittedName>
        <fullName evidence="2">Ribosome-binding protein 1, putative</fullName>
    </submittedName>
</protein>
<dbReference type="Proteomes" id="UP001497744">
    <property type="component" value="Unassembled WGS sequence"/>
</dbReference>
<dbReference type="RefSeq" id="XP_067718034.1">
    <property type="nucleotide sequence ID" value="XM_067861933.1"/>
</dbReference>
<dbReference type="GeneID" id="94197446"/>
<gene>
    <name evidence="2" type="ORF">BcabD6B2_54010</name>
</gene>
<evidence type="ECO:0000313" key="3">
    <source>
        <dbReference type="Proteomes" id="UP001497744"/>
    </source>
</evidence>
<feature type="region of interest" description="Disordered" evidence="1">
    <location>
        <begin position="402"/>
        <end position="526"/>
    </location>
</feature>
<comment type="caution">
    <text evidence="2">The sequence shown here is derived from an EMBL/GenBank/DDBJ whole genome shotgun (WGS) entry which is preliminary data.</text>
</comment>